<name>A0AAV9E7S7_ACOCL</name>
<evidence type="ECO:0008006" key="5">
    <source>
        <dbReference type="Google" id="ProtNLM"/>
    </source>
</evidence>
<dbReference type="InterPro" id="IPR001810">
    <property type="entry name" value="F-box_dom"/>
</dbReference>
<dbReference type="InterPro" id="IPR050942">
    <property type="entry name" value="F-box_BR-signaling"/>
</dbReference>
<dbReference type="PANTHER" id="PTHR44259">
    <property type="entry name" value="OS07G0183000 PROTEIN-RELATED"/>
    <property type="match status" value="1"/>
</dbReference>
<organism evidence="3 4">
    <name type="scientific">Acorus calamus</name>
    <name type="common">Sweet flag</name>
    <dbReference type="NCBI Taxonomy" id="4465"/>
    <lineage>
        <taxon>Eukaryota</taxon>
        <taxon>Viridiplantae</taxon>
        <taxon>Streptophyta</taxon>
        <taxon>Embryophyta</taxon>
        <taxon>Tracheophyta</taxon>
        <taxon>Spermatophyta</taxon>
        <taxon>Magnoliopsida</taxon>
        <taxon>Liliopsida</taxon>
        <taxon>Acoraceae</taxon>
        <taxon>Acorus</taxon>
    </lineage>
</organism>
<dbReference type="InterPro" id="IPR005174">
    <property type="entry name" value="KIB1-4_b-propeller"/>
</dbReference>
<dbReference type="InterPro" id="IPR036047">
    <property type="entry name" value="F-box-like_dom_sf"/>
</dbReference>
<dbReference type="Pfam" id="PF00646">
    <property type="entry name" value="F-box"/>
    <property type="match status" value="1"/>
</dbReference>
<evidence type="ECO:0000313" key="4">
    <source>
        <dbReference type="Proteomes" id="UP001180020"/>
    </source>
</evidence>
<feature type="domain" description="F-box" evidence="1">
    <location>
        <begin position="5"/>
        <end position="40"/>
    </location>
</feature>
<comment type="caution">
    <text evidence="3">The sequence shown here is derived from an EMBL/GenBank/DDBJ whole genome shotgun (WGS) entry which is preliminary data.</text>
</comment>
<dbReference type="AlphaFoldDB" id="A0AAV9E7S7"/>
<gene>
    <name evidence="3" type="ORF">QJS10_CPA09g00697</name>
</gene>
<sequence>MEMDWCDLPKDMLFSIAMRMDHLSDYVRFGGVCKSWRSAIIGGNTRTTPLHLRLPFLLLSDETGDHALYSPLERKLHPIRLPDRPPRMERFLGSSSDGWLCMVDDEDNLYLRNPFFSGAVSLPCSWKWTTAKWPGDARWTVLKASLEFVNDVVFFNENLYVVDRRAVRVVAMDLHQGREMMVVDAPDGFLHCMHMMGKGNYMHLAAGPSGPLLVLCHLKNNSFETERFQLFVLDGILKKWVETRSLDEGMLFLGWNTAIWLSSSSGLKESKGNSIYFIDENKDLGIFYLEDGTFGSVSGLPSDYSYELAVPIP</sequence>
<keyword evidence="4" id="KW-1185">Reference proteome</keyword>
<dbReference type="Gene3D" id="1.20.1280.50">
    <property type="match status" value="1"/>
</dbReference>
<evidence type="ECO:0000259" key="2">
    <source>
        <dbReference type="Pfam" id="PF03478"/>
    </source>
</evidence>
<reference evidence="3" key="1">
    <citation type="journal article" date="2023" name="Nat. Commun.">
        <title>Diploid and tetraploid genomes of Acorus and the evolution of monocots.</title>
        <authorList>
            <person name="Ma L."/>
            <person name="Liu K.W."/>
            <person name="Li Z."/>
            <person name="Hsiao Y.Y."/>
            <person name="Qi Y."/>
            <person name="Fu T."/>
            <person name="Tang G.D."/>
            <person name="Zhang D."/>
            <person name="Sun W.H."/>
            <person name="Liu D.K."/>
            <person name="Li Y."/>
            <person name="Chen G.Z."/>
            <person name="Liu X.D."/>
            <person name="Liao X.Y."/>
            <person name="Jiang Y.T."/>
            <person name="Yu X."/>
            <person name="Hao Y."/>
            <person name="Huang J."/>
            <person name="Zhao X.W."/>
            <person name="Ke S."/>
            <person name="Chen Y.Y."/>
            <person name="Wu W.L."/>
            <person name="Hsu J.L."/>
            <person name="Lin Y.F."/>
            <person name="Huang M.D."/>
            <person name="Li C.Y."/>
            <person name="Huang L."/>
            <person name="Wang Z.W."/>
            <person name="Zhao X."/>
            <person name="Zhong W.Y."/>
            <person name="Peng D.H."/>
            <person name="Ahmad S."/>
            <person name="Lan S."/>
            <person name="Zhang J.S."/>
            <person name="Tsai W.C."/>
            <person name="Van de Peer Y."/>
            <person name="Liu Z.J."/>
        </authorList>
    </citation>
    <scope>NUCLEOTIDE SEQUENCE</scope>
    <source>
        <strain evidence="3">CP</strain>
    </source>
</reference>
<protein>
    <recommendedName>
        <fullName evidence="5">DUF295 domain-containing protein</fullName>
    </recommendedName>
</protein>
<feature type="domain" description="KIB1-4 beta-propeller" evidence="2">
    <location>
        <begin position="68"/>
        <end position="123"/>
    </location>
</feature>
<dbReference type="Proteomes" id="UP001180020">
    <property type="component" value="Unassembled WGS sequence"/>
</dbReference>
<reference evidence="3" key="2">
    <citation type="submission" date="2023-06" db="EMBL/GenBank/DDBJ databases">
        <authorList>
            <person name="Ma L."/>
            <person name="Liu K.-W."/>
            <person name="Li Z."/>
            <person name="Hsiao Y.-Y."/>
            <person name="Qi Y."/>
            <person name="Fu T."/>
            <person name="Tang G."/>
            <person name="Zhang D."/>
            <person name="Sun W.-H."/>
            <person name="Liu D.-K."/>
            <person name="Li Y."/>
            <person name="Chen G.-Z."/>
            <person name="Liu X.-D."/>
            <person name="Liao X.-Y."/>
            <person name="Jiang Y.-T."/>
            <person name="Yu X."/>
            <person name="Hao Y."/>
            <person name="Huang J."/>
            <person name="Zhao X.-W."/>
            <person name="Ke S."/>
            <person name="Chen Y.-Y."/>
            <person name="Wu W.-L."/>
            <person name="Hsu J.-L."/>
            <person name="Lin Y.-F."/>
            <person name="Huang M.-D."/>
            <person name="Li C.-Y."/>
            <person name="Huang L."/>
            <person name="Wang Z.-W."/>
            <person name="Zhao X."/>
            <person name="Zhong W.-Y."/>
            <person name="Peng D.-H."/>
            <person name="Ahmad S."/>
            <person name="Lan S."/>
            <person name="Zhang J.-S."/>
            <person name="Tsai W.-C."/>
            <person name="Van De Peer Y."/>
            <person name="Liu Z.-J."/>
        </authorList>
    </citation>
    <scope>NUCLEOTIDE SEQUENCE</scope>
    <source>
        <strain evidence="3">CP</strain>
        <tissue evidence="3">Leaves</tissue>
    </source>
</reference>
<dbReference type="EMBL" id="JAUJYO010000009">
    <property type="protein sequence ID" value="KAK1309387.1"/>
    <property type="molecule type" value="Genomic_DNA"/>
</dbReference>
<proteinExistence type="predicted"/>
<feature type="domain" description="KIB1-4 beta-propeller" evidence="2">
    <location>
        <begin position="134"/>
        <end position="287"/>
    </location>
</feature>
<dbReference type="PANTHER" id="PTHR44259:SF114">
    <property type="entry name" value="OS06G0707300 PROTEIN"/>
    <property type="match status" value="1"/>
</dbReference>
<dbReference type="Pfam" id="PF03478">
    <property type="entry name" value="Beta-prop_KIB1-4"/>
    <property type="match status" value="2"/>
</dbReference>
<accession>A0AAV9E7S7</accession>
<evidence type="ECO:0000313" key="3">
    <source>
        <dbReference type="EMBL" id="KAK1309387.1"/>
    </source>
</evidence>
<dbReference type="SUPFAM" id="SSF81383">
    <property type="entry name" value="F-box domain"/>
    <property type="match status" value="1"/>
</dbReference>
<evidence type="ECO:0000259" key="1">
    <source>
        <dbReference type="Pfam" id="PF00646"/>
    </source>
</evidence>